<reference evidence="1" key="1">
    <citation type="submission" date="2012-04" db="EMBL/GenBank/DDBJ databases">
        <title>The Genome Sequence of Fusarium oxysporum melonis.</title>
        <authorList>
            <consortium name="The Broad Institute Genome Sequencing Platform"/>
            <person name="Ma L.-J."/>
            <person name="Gale L.R."/>
            <person name="Schwartz D.C."/>
            <person name="Zhou S."/>
            <person name="Corby-Kistler H."/>
            <person name="Young S.K."/>
            <person name="Zeng Q."/>
            <person name="Gargeya S."/>
            <person name="Fitzgerald M."/>
            <person name="Haas B."/>
            <person name="Abouelleil A."/>
            <person name="Alvarado L."/>
            <person name="Arachchi H.M."/>
            <person name="Berlin A."/>
            <person name="Brown A."/>
            <person name="Chapman S.B."/>
            <person name="Chen Z."/>
            <person name="Dunbar C."/>
            <person name="Freedman E."/>
            <person name="Gearin G."/>
            <person name="Goldberg J."/>
            <person name="Griggs A."/>
            <person name="Gujja S."/>
            <person name="Heiman D."/>
            <person name="Howarth C."/>
            <person name="Larson L."/>
            <person name="Lui A."/>
            <person name="MacDonald P.J.P."/>
            <person name="Montmayeur A."/>
            <person name="Murphy C."/>
            <person name="Neiman D."/>
            <person name="Pearson M."/>
            <person name="Priest M."/>
            <person name="Roberts A."/>
            <person name="Saif S."/>
            <person name="Shea T."/>
            <person name="Shenoy N."/>
            <person name="Sisk P."/>
            <person name="Stolte C."/>
            <person name="Sykes S."/>
            <person name="Wortman J."/>
            <person name="Nusbaum C."/>
            <person name="Birren B."/>
        </authorList>
    </citation>
    <scope>NUCLEOTIDE SEQUENCE</scope>
    <source>
        <strain evidence="1">26406</strain>
    </source>
</reference>
<dbReference type="VEuPathDB" id="FungiDB:FOMG_19654"/>
<reference evidence="1" key="2">
    <citation type="submission" date="2014-02" db="EMBL/GenBank/DDBJ databases">
        <title>Annotation of the Genome Sequence of Fusarium oxysporum f. sp. melonis 26406.</title>
        <authorList>
            <consortium name="The Broad Institute Genomics Platform"/>
            <person name="Ma L.-J."/>
            <person name="Corby-Kistler H."/>
            <person name="Broz K."/>
            <person name="Gale L.R."/>
            <person name="Jonkers W."/>
            <person name="O'Donnell K."/>
            <person name="Ploetz R."/>
            <person name="Steinberg C."/>
            <person name="Schwartz D.C."/>
            <person name="VanEtten H."/>
            <person name="Zhou S."/>
            <person name="Young S.K."/>
            <person name="Zeng Q."/>
            <person name="Gargeya S."/>
            <person name="Fitzgerald M."/>
            <person name="Abouelleil A."/>
            <person name="Alvarado L."/>
            <person name="Chapman S.B."/>
            <person name="Gainer-Dewar J."/>
            <person name="Goldberg J."/>
            <person name="Griggs A."/>
            <person name="Gujja S."/>
            <person name="Hansen M."/>
            <person name="Howarth C."/>
            <person name="Imamovic A."/>
            <person name="Ireland A."/>
            <person name="Larimer J."/>
            <person name="McCowan C."/>
            <person name="Murphy C."/>
            <person name="Pearson M."/>
            <person name="Poon T.W."/>
            <person name="Priest M."/>
            <person name="Roberts A."/>
            <person name="Saif S."/>
            <person name="Shea T."/>
            <person name="Sykes S."/>
            <person name="Wortman J."/>
            <person name="Nusbaum C."/>
            <person name="Birren B."/>
        </authorList>
    </citation>
    <scope>NUCLEOTIDE SEQUENCE</scope>
    <source>
        <strain evidence="1">26406</strain>
    </source>
</reference>
<protein>
    <submittedName>
        <fullName evidence="1">Uncharacterized protein</fullName>
    </submittedName>
</protein>
<sequence length="59" mass="6410">MGAASAQARQACCSLSGWVSKHGLFPGQWRWAVPPEGRCAAPSPVCAMGVLHIRVIWRY</sequence>
<gene>
    <name evidence="1" type="ORF">FOMG_19654</name>
</gene>
<accession>W9YWQ6</accession>
<dbReference type="HOGENOM" id="CLU_2960866_0_0_1"/>
<proteinExistence type="predicted"/>
<dbReference type="EMBL" id="KI980735">
    <property type="protein sequence ID" value="EXK23585.1"/>
    <property type="molecule type" value="Genomic_DNA"/>
</dbReference>
<dbReference type="AlphaFoldDB" id="W9YWQ6"/>
<organism evidence="1">
    <name type="scientific">Fusarium oxysporum f. sp. melonis 26406</name>
    <dbReference type="NCBI Taxonomy" id="1089452"/>
    <lineage>
        <taxon>Eukaryota</taxon>
        <taxon>Fungi</taxon>
        <taxon>Dikarya</taxon>
        <taxon>Ascomycota</taxon>
        <taxon>Pezizomycotina</taxon>
        <taxon>Sordariomycetes</taxon>
        <taxon>Hypocreomycetidae</taxon>
        <taxon>Hypocreales</taxon>
        <taxon>Nectriaceae</taxon>
        <taxon>Fusarium</taxon>
        <taxon>Fusarium oxysporum species complex</taxon>
    </lineage>
</organism>
<evidence type="ECO:0000313" key="1">
    <source>
        <dbReference type="EMBL" id="EXK23585.1"/>
    </source>
</evidence>
<name>W9YWQ6_FUSOX</name>
<dbReference type="Proteomes" id="UP000030703">
    <property type="component" value="Unassembled WGS sequence"/>
</dbReference>